<dbReference type="PANTHER" id="PTHR30509:SF9">
    <property type="entry name" value="MULTIDRUG RESISTANCE PROTEIN MDTO"/>
    <property type="match status" value="1"/>
</dbReference>
<evidence type="ECO:0000313" key="9">
    <source>
        <dbReference type="Proteomes" id="UP001157138"/>
    </source>
</evidence>
<dbReference type="InterPro" id="IPR006726">
    <property type="entry name" value="PHBA_efflux_AaeB/fusaric-R"/>
</dbReference>
<gene>
    <name evidence="8" type="ORF">GCM10007938_35380</name>
</gene>
<comment type="subcellular location">
    <subcellularLocation>
        <location evidence="1">Cell membrane</location>
        <topology evidence="1">Multi-pass membrane protein</topology>
    </subcellularLocation>
</comment>
<feature type="transmembrane region" description="Helical" evidence="7">
    <location>
        <begin position="107"/>
        <end position="125"/>
    </location>
</feature>
<reference evidence="9" key="1">
    <citation type="journal article" date="2019" name="Int. J. Syst. Evol. Microbiol.">
        <title>The Global Catalogue of Microorganisms (GCM) 10K type strain sequencing project: providing services to taxonomists for standard genome sequencing and annotation.</title>
        <authorList>
            <consortium name="The Broad Institute Genomics Platform"/>
            <consortium name="The Broad Institute Genome Sequencing Center for Infectious Disease"/>
            <person name="Wu L."/>
            <person name="Ma J."/>
        </authorList>
    </citation>
    <scope>NUCLEOTIDE SEQUENCE [LARGE SCALE GENOMIC DNA]</scope>
    <source>
        <strain evidence="9">NBRC 108723</strain>
    </source>
</reference>
<evidence type="ECO:0000313" key="8">
    <source>
        <dbReference type="EMBL" id="GLT19755.1"/>
    </source>
</evidence>
<keyword evidence="3" id="KW-1003">Cell membrane</keyword>
<name>A0ABQ6F4H7_9VIBR</name>
<proteinExistence type="predicted"/>
<dbReference type="PANTHER" id="PTHR30509">
    <property type="entry name" value="P-HYDROXYBENZOIC ACID EFFLUX PUMP SUBUNIT-RELATED"/>
    <property type="match status" value="1"/>
</dbReference>
<organism evidence="8 9">
    <name type="scientific">Vibrio zhanjiangensis</name>
    <dbReference type="NCBI Taxonomy" id="1046128"/>
    <lineage>
        <taxon>Bacteria</taxon>
        <taxon>Pseudomonadati</taxon>
        <taxon>Pseudomonadota</taxon>
        <taxon>Gammaproteobacteria</taxon>
        <taxon>Vibrionales</taxon>
        <taxon>Vibrionaceae</taxon>
        <taxon>Vibrio</taxon>
    </lineage>
</organism>
<evidence type="ECO:0000256" key="5">
    <source>
        <dbReference type="ARBA" id="ARBA00022989"/>
    </source>
</evidence>
<evidence type="ECO:0008006" key="10">
    <source>
        <dbReference type="Google" id="ProtNLM"/>
    </source>
</evidence>
<comment type="caution">
    <text evidence="8">The sequence shown here is derived from an EMBL/GenBank/DDBJ whole genome shotgun (WGS) entry which is preliminary data.</text>
</comment>
<feature type="transmembrane region" description="Helical" evidence="7">
    <location>
        <begin position="132"/>
        <end position="151"/>
    </location>
</feature>
<sequence>MNELRNTRTDSPRIRRSLLVIFSGMGIEFRNGMHALRTTFACLIAICITRLFDIPHSSWTIVTIVVVMGPASYFRTTLSKASQRLIGTLVGAFAGVFLHLIPVEKTITHGILLLLLLGIASYFFWSRYSYAAILAAVTLAIVSDVQLGDLSVTEWRVFNVILGTSIIWFCSRFVFPERALSHFQLMISEFLQLVADYYLLHLFDSQDKHEKVDLNIDLLSQNLAQQHAILAHVKSESRQQTDTVSEILTLEHRLLGLVESLLTDKWSHSIPNMLELGRQLFDAMNILSLEIAEGDVSQYTSFDFLDYYEDFDLSHLNQCSYVWLNHQLSQQISQLSNLLQKICYHSNY</sequence>
<dbReference type="Proteomes" id="UP001157138">
    <property type="component" value="Unassembled WGS sequence"/>
</dbReference>
<keyword evidence="5 7" id="KW-1133">Transmembrane helix</keyword>
<dbReference type="Pfam" id="PF04632">
    <property type="entry name" value="FUSC"/>
    <property type="match status" value="1"/>
</dbReference>
<keyword evidence="2" id="KW-0813">Transport</keyword>
<evidence type="ECO:0000256" key="2">
    <source>
        <dbReference type="ARBA" id="ARBA00022448"/>
    </source>
</evidence>
<feature type="transmembrane region" description="Helical" evidence="7">
    <location>
        <begin position="35"/>
        <end position="52"/>
    </location>
</feature>
<evidence type="ECO:0000256" key="6">
    <source>
        <dbReference type="ARBA" id="ARBA00023136"/>
    </source>
</evidence>
<evidence type="ECO:0000256" key="1">
    <source>
        <dbReference type="ARBA" id="ARBA00004651"/>
    </source>
</evidence>
<feature type="transmembrane region" description="Helical" evidence="7">
    <location>
        <begin position="85"/>
        <end position="101"/>
    </location>
</feature>
<feature type="transmembrane region" description="Helical" evidence="7">
    <location>
        <begin position="58"/>
        <end position="78"/>
    </location>
</feature>
<accession>A0ABQ6F4H7</accession>
<protein>
    <recommendedName>
        <fullName evidence="10">FUSC family protein</fullName>
    </recommendedName>
</protein>
<evidence type="ECO:0000256" key="3">
    <source>
        <dbReference type="ARBA" id="ARBA00022475"/>
    </source>
</evidence>
<feature type="transmembrane region" description="Helical" evidence="7">
    <location>
        <begin position="157"/>
        <end position="175"/>
    </location>
</feature>
<evidence type="ECO:0000256" key="7">
    <source>
        <dbReference type="SAM" id="Phobius"/>
    </source>
</evidence>
<keyword evidence="6 7" id="KW-0472">Membrane</keyword>
<keyword evidence="4 7" id="KW-0812">Transmembrane</keyword>
<evidence type="ECO:0000256" key="4">
    <source>
        <dbReference type="ARBA" id="ARBA00022692"/>
    </source>
</evidence>
<dbReference type="RefSeq" id="WP_284193589.1">
    <property type="nucleotide sequence ID" value="NZ_BSPW01000083.1"/>
</dbReference>
<keyword evidence="9" id="KW-1185">Reference proteome</keyword>
<dbReference type="EMBL" id="BSPW01000083">
    <property type="protein sequence ID" value="GLT19755.1"/>
    <property type="molecule type" value="Genomic_DNA"/>
</dbReference>